<organism evidence="2 3">
    <name type="scientific">Multifurca ochricompacta</name>
    <dbReference type="NCBI Taxonomy" id="376703"/>
    <lineage>
        <taxon>Eukaryota</taxon>
        <taxon>Fungi</taxon>
        <taxon>Dikarya</taxon>
        <taxon>Basidiomycota</taxon>
        <taxon>Agaricomycotina</taxon>
        <taxon>Agaricomycetes</taxon>
        <taxon>Russulales</taxon>
        <taxon>Russulaceae</taxon>
        <taxon>Multifurca</taxon>
    </lineage>
</organism>
<evidence type="ECO:0008006" key="4">
    <source>
        <dbReference type="Google" id="ProtNLM"/>
    </source>
</evidence>
<comment type="caution">
    <text evidence="2">The sequence shown here is derived from an EMBL/GenBank/DDBJ whole genome shotgun (WGS) entry which is preliminary data.</text>
</comment>
<reference evidence="2" key="1">
    <citation type="journal article" date="2022" name="New Phytol.">
        <title>Evolutionary transition to the ectomycorrhizal habit in the genomes of a hyperdiverse lineage of mushroom-forming fungi.</title>
        <authorList>
            <person name="Looney B."/>
            <person name="Miyauchi S."/>
            <person name="Morin E."/>
            <person name="Drula E."/>
            <person name="Courty P.E."/>
            <person name="Kohler A."/>
            <person name="Kuo A."/>
            <person name="LaButti K."/>
            <person name="Pangilinan J."/>
            <person name="Lipzen A."/>
            <person name="Riley R."/>
            <person name="Andreopoulos W."/>
            <person name="He G."/>
            <person name="Johnson J."/>
            <person name="Nolan M."/>
            <person name="Tritt A."/>
            <person name="Barry K.W."/>
            <person name="Grigoriev I.V."/>
            <person name="Nagy L.G."/>
            <person name="Hibbett D."/>
            <person name="Henrissat B."/>
            <person name="Matheny P.B."/>
            <person name="Labbe J."/>
            <person name="Martin F.M."/>
        </authorList>
    </citation>
    <scope>NUCLEOTIDE SEQUENCE</scope>
    <source>
        <strain evidence="2">BPL690</strain>
    </source>
</reference>
<evidence type="ECO:0000256" key="1">
    <source>
        <dbReference type="SAM" id="SignalP"/>
    </source>
</evidence>
<feature type="signal peptide" evidence="1">
    <location>
        <begin position="1"/>
        <end position="27"/>
    </location>
</feature>
<gene>
    <name evidence="2" type="ORF">B0F90DRAFT_935284</name>
</gene>
<name>A0AAD4QR90_9AGAM</name>
<dbReference type="AlphaFoldDB" id="A0AAD4QR90"/>
<accession>A0AAD4QR90</accession>
<feature type="chain" id="PRO_5042102217" description="Secreted protein" evidence="1">
    <location>
        <begin position="28"/>
        <end position="94"/>
    </location>
</feature>
<dbReference type="Proteomes" id="UP001203297">
    <property type="component" value="Unassembled WGS sequence"/>
</dbReference>
<protein>
    <recommendedName>
        <fullName evidence="4">Secreted protein</fullName>
    </recommendedName>
</protein>
<sequence>MLSRAFFNVGGRICMLVLCFLTRMCNSSLNSPQARARLHNALSLLFLRVCIQGGALADPRVPTSTNSCISSPIEREEVDSMFFVFAQDVCPQLV</sequence>
<keyword evidence="1" id="KW-0732">Signal</keyword>
<evidence type="ECO:0000313" key="2">
    <source>
        <dbReference type="EMBL" id="KAI0305879.1"/>
    </source>
</evidence>
<evidence type="ECO:0000313" key="3">
    <source>
        <dbReference type="Proteomes" id="UP001203297"/>
    </source>
</evidence>
<keyword evidence="3" id="KW-1185">Reference proteome</keyword>
<dbReference type="EMBL" id="WTXG01000004">
    <property type="protein sequence ID" value="KAI0305879.1"/>
    <property type="molecule type" value="Genomic_DNA"/>
</dbReference>
<proteinExistence type="predicted"/>